<keyword evidence="1" id="KW-0812">Transmembrane</keyword>
<evidence type="ECO:0000313" key="3">
    <source>
        <dbReference type="Proteomes" id="UP000199546"/>
    </source>
</evidence>
<dbReference type="STRING" id="1296565.SAMN05660657_00227"/>
<feature type="transmembrane region" description="Helical" evidence="1">
    <location>
        <begin position="81"/>
        <end position="106"/>
    </location>
</feature>
<sequence>MPATRVGRLRRWYRRAPIVSTEPAAGTGTRVALSVVALTGLLLMAVAALADSDVAAAVGATIVFVVGLGAAPALTSRSAPAATLVVSAMATSLSVSVLVGLAMAWTGTWAPVPAFSIAAGVSGAWLVVHLVLDVRRLRRHGHGWALRPDRTQWISGALVVAGVAATVADAWAHRGAVPPPGGLLVVVGPVWYVGLAAILAAALLASLRGRSPGLAILALPLPVVVGQAVVYGVPTVMSAARHVGVVEYVRTGLPLLPGTDIYQAWTGLFSGAAWFSDVARVDDPLTTVANWWAVVLTVATTLAVRAVAGGLLVSRQRAWWAAAAFVLANTLNVTYFSPQSFGFFLALAVLALVLRLSALPRRSCLGHALLVLVLACALAVSHQISPYLLGVTLVVLAASRLVRPWWPVPAVLVPALAWALVNLDQVLAYVSPSAVGNLVDNIRPPSLSYNSYEQALATRLTFGLPALVLVVVGLLAVLSWWQHRDRRSTTLMVLAASPVTMAVASDYGQETIFRVVLFALPWLCIAAALVRMPVRLHGVALVSGVVVLVAVNAYGLTGMDWARIMRLDEARQLQAVERAAEPGSVVYLLGTGAASPTRTTADYVDVDWGVADYYSPEAVLVPAPRSDATAAALVARLSADLREQCTIDCYLVVSDSAAAYSDRYGTQHLPDYERYARAFAGSTDWEPVSSGPTATVYRLVLDPSTDAGG</sequence>
<feature type="transmembrane region" description="Helical" evidence="1">
    <location>
        <begin position="404"/>
        <end position="423"/>
    </location>
</feature>
<feature type="transmembrane region" description="Helical" evidence="1">
    <location>
        <begin position="318"/>
        <end position="335"/>
    </location>
</feature>
<gene>
    <name evidence="2" type="ORF">SAMN05660657_00227</name>
</gene>
<dbReference type="AlphaFoldDB" id="A0A1I6X7T6"/>
<feature type="transmembrane region" description="Helical" evidence="1">
    <location>
        <begin position="291"/>
        <end position="313"/>
    </location>
</feature>
<dbReference type="EMBL" id="FPBA01000001">
    <property type="protein sequence ID" value="SFT34182.1"/>
    <property type="molecule type" value="Genomic_DNA"/>
</dbReference>
<keyword evidence="1" id="KW-1133">Transmembrane helix</keyword>
<evidence type="ECO:0000256" key="1">
    <source>
        <dbReference type="SAM" id="Phobius"/>
    </source>
</evidence>
<reference evidence="3" key="1">
    <citation type="submission" date="2016-10" db="EMBL/GenBank/DDBJ databases">
        <authorList>
            <person name="Varghese N."/>
            <person name="Submissions S."/>
        </authorList>
    </citation>
    <scope>NUCLEOTIDE SEQUENCE [LARGE SCALE GENOMIC DNA]</scope>
    <source>
        <strain evidence="3">DSM 46136</strain>
    </source>
</reference>
<proteinExistence type="predicted"/>
<feature type="transmembrane region" description="Helical" evidence="1">
    <location>
        <begin position="536"/>
        <end position="556"/>
    </location>
</feature>
<name>A0A1I6X7T6_9ACTN</name>
<dbReference type="Proteomes" id="UP000199546">
    <property type="component" value="Unassembled WGS sequence"/>
</dbReference>
<feature type="transmembrane region" description="Helical" evidence="1">
    <location>
        <begin position="511"/>
        <end position="530"/>
    </location>
</feature>
<feature type="transmembrane region" description="Helical" evidence="1">
    <location>
        <begin position="112"/>
        <end position="132"/>
    </location>
</feature>
<keyword evidence="1" id="KW-0472">Membrane</keyword>
<protein>
    <submittedName>
        <fullName evidence="2">Uncharacterized protein</fullName>
    </submittedName>
</protein>
<accession>A0A1I6X7T6</accession>
<feature type="transmembrane region" description="Helical" evidence="1">
    <location>
        <begin position="31"/>
        <end position="50"/>
    </location>
</feature>
<feature type="transmembrane region" description="Helical" evidence="1">
    <location>
        <begin position="341"/>
        <end position="358"/>
    </location>
</feature>
<feature type="transmembrane region" description="Helical" evidence="1">
    <location>
        <begin position="184"/>
        <end position="207"/>
    </location>
</feature>
<keyword evidence="3" id="KW-1185">Reference proteome</keyword>
<organism evidence="2 3">
    <name type="scientific">Geodermatophilus amargosae</name>
    <dbReference type="NCBI Taxonomy" id="1296565"/>
    <lineage>
        <taxon>Bacteria</taxon>
        <taxon>Bacillati</taxon>
        <taxon>Actinomycetota</taxon>
        <taxon>Actinomycetes</taxon>
        <taxon>Geodermatophilales</taxon>
        <taxon>Geodermatophilaceae</taxon>
        <taxon>Geodermatophilus</taxon>
    </lineage>
</organism>
<feature type="transmembrane region" description="Helical" evidence="1">
    <location>
        <begin position="214"/>
        <end position="233"/>
    </location>
</feature>
<feature type="transmembrane region" description="Helical" evidence="1">
    <location>
        <begin position="153"/>
        <end position="172"/>
    </location>
</feature>
<dbReference type="RefSeq" id="WP_175551367.1">
    <property type="nucleotide sequence ID" value="NZ_FPBA01000001.1"/>
</dbReference>
<feature type="transmembrane region" description="Helical" evidence="1">
    <location>
        <begin position="56"/>
        <end position="74"/>
    </location>
</feature>
<feature type="transmembrane region" description="Helical" evidence="1">
    <location>
        <begin position="460"/>
        <end position="481"/>
    </location>
</feature>
<evidence type="ECO:0000313" key="2">
    <source>
        <dbReference type="EMBL" id="SFT34182.1"/>
    </source>
</evidence>
<feature type="transmembrane region" description="Helical" evidence="1">
    <location>
        <begin position="365"/>
        <end position="384"/>
    </location>
</feature>